<dbReference type="EMBL" id="CP059154">
    <property type="protein sequence ID" value="QLK25749.1"/>
    <property type="molecule type" value="Genomic_DNA"/>
</dbReference>
<dbReference type="CDD" id="cd00082">
    <property type="entry name" value="HisKA"/>
    <property type="match status" value="1"/>
</dbReference>
<gene>
    <name evidence="10" type="ORF">HYG81_16970</name>
</gene>
<dbReference type="PANTHER" id="PTHR43304">
    <property type="entry name" value="PHYTOCHROME-LIKE PROTEIN CPH1"/>
    <property type="match status" value="1"/>
</dbReference>
<dbReference type="SUPFAM" id="SSF55874">
    <property type="entry name" value="ATPase domain of HSP90 chaperone/DNA topoisomerase II/histidine kinase"/>
    <property type="match status" value="1"/>
</dbReference>
<dbReference type="InterPro" id="IPR000014">
    <property type="entry name" value="PAS"/>
</dbReference>
<protein>
    <recommendedName>
        <fullName evidence="2">histidine kinase</fullName>
        <ecNumber evidence="2">2.7.13.3</ecNumber>
    </recommendedName>
</protein>
<dbReference type="PROSITE" id="PS50112">
    <property type="entry name" value="PAS"/>
    <property type="match status" value="3"/>
</dbReference>
<organism evidence="10 11">
    <name type="scientific">Natrinema zhouii</name>
    <dbReference type="NCBI Taxonomy" id="1710539"/>
    <lineage>
        <taxon>Archaea</taxon>
        <taxon>Methanobacteriati</taxon>
        <taxon>Methanobacteriota</taxon>
        <taxon>Stenosarchaea group</taxon>
        <taxon>Halobacteria</taxon>
        <taxon>Halobacteriales</taxon>
        <taxon>Natrialbaceae</taxon>
        <taxon>Natrinema</taxon>
    </lineage>
</organism>
<sequence length="755" mass="84817">MSDQRVTADANFWGDADDAAALRGFRALAEATDDGIYQLDTDGHFAAVNDAFADLTGYAREELLEEHISMLLEEESGALEHSLTDPTESDLLEFTVRTAEGTRVCCEVRVSPIETAAVRGAVGIVRDSTERERVRKRLAEERDMFAQGPAVVFRWANEDGWPVEYVSANVEDVFGYAPAELESGSLSYAELLLEDERDRIAREVAANSDGTTQRFTHDPYRVRTSDGDVRWVKDTTKIVRDESGTITHYLGYLVDITERKEHERSLEETERRYRALTESFPNGIVTLFDHDLEYTLAAGQGFDRIPLEPADLEGDSVADIWGDTAGTIDPAFEAVLEGDEQSIEVEYAGRDWILYIVPITDERGDVFTGMAMAQDVTERTERERELAKYETIVETIDDGIYVKDEAGRFTMVNEAYAELTGYDREELLGEHASLVVDEETIQQSRTIRSTDSDESSLAMEAAIRTADGDRVPSEGTFATLRTDDGQEKRVGVVRDITERKEYRQKLEESNERLEQFAYAASHDLQEPLRMVSSYLRLIEQRYADELDDDGREFIEFAVDGADRMREMIEGLLEYSRIEAGGDPFEPVDLETVLGDVLEDLRLQVEESDAEIRIESLPTVEGDASQLRQVFQNLLDNAIEYSGEQPPRIRVEADRRDAEWVVSVRDDGIGIDSDDADRVFQVFQRLHTHEDHAGTGIGLALCRRIVERHSVRPNSVRPGSTDERRESVGGEIWVESEPGDGTTISFTLPASTAPES</sequence>
<dbReference type="SUPFAM" id="SSF47384">
    <property type="entry name" value="Homodimeric domain of signal transducing histidine kinase"/>
    <property type="match status" value="1"/>
</dbReference>
<feature type="domain" description="PAC" evidence="9">
    <location>
        <begin position="216"/>
        <end position="268"/>
    </location>
</feature>
<feature type="compositionally biased region" description="Polar residues" evidence="6">
    <location>
        <begin position="741"/>
        <end position="755"/>
    </location>
</feature>
<dbReference type="PROSITE" id="PS50109">
    <property type="entry name" value="HIS_KIN"/>
    <property type="match status" value="1"/>
</dbReference>
<dbReference type="Pfam" id="PF08448">
    <property type="entry name" value="PAS_4"/>
    <property type="match status" value="1"/>
</dbReference>
<dbReference type="Proteomes" id="UP000510869">
    <property type="component" value="Chromosome"/>
</dbReference>
<keyword evidence="5" id="KW-0418">Kinase</keyword>
<dbReference type="Gene3D" id="3.30.450.20">
    <property type="entry name" value="PAS domain"/>
    <property type="match status" value="4"/>
</dbReference>
<dbReference type="OrthoDB" id="106630at2157"/>
<evidence type="ECO:0000259" key="7">
    <source>
        <dbReference type="PROSITE" id="PS50109"/>
    </source>
</evidence>
<dbReference type="GO" id="GO:0000155">
    <property type="term" value="F:phosphorelay sensor kinase activity"/>
    <property type="evidence" value="ECO:0007669"/>
    <property type="project" value="InterPro"/>
</dbReference>
<dbReference type="Pfam" id="PF00512">
    <property type="entry name" value="HisKA"/>
    <property type="match status" value="1"/>
</dbReference>
<reference evidence="10 11" key="1">
    <citation type="submission" date="2020-07" db="EMBL/GenBank/DDBJ databases">
        <title>Natrinema (YPL30) sp. nov. and Haloterrigena xxxxxx (YPL8) sp. nov., isolated from a salt mine.</title>
        <authorList>
            <person name="Cui H."/>
        </authorList>
    </citation>
    <scope>NUCLEOTIDE SEQUENCE [LARGE SCALE GENOMIC DNA]</scope>
    <source>
        <strain evidence="10 11">YPL13</strain>
    </source>
</reference>
<dbReference type="InterPro" id="IPR013656">
    <property type="entry name" value="PAS_4"/>
</dbReference>
<dbReference type="InterPro" id="IPR052162">
    <property type="entry name" value="Sensor_kinase/Photoreceptor"/>
</dbReference>
<dbReference type="SUPFAM" id="SSF55785">
    <property type="entry name" value="PYP-like sensor domain (PAS domain)"/>
    <property type="match status" value="4"/>
</dbReference>
<dbReference type="InterPro" id="IPR001610">
    <property type="entry name" value="PAC"/>
</dbReference>
<evidence type="ECO:0000313" key="11">
    <source>
        <dbReference type="Proteomes" id="UP000510869"/>
    </source>
</evidence>
<dbReference type="InterPro" id="IPR013767">
    <property type="entry name" value="PAS_fold"/>
</dbReference>
<dbReference type="InterPro" id="IPR013655">
    <property type="entry name" value="PAS_fold_3"/>
</dbReference>
<dbReference type="PROSITE" id="PS50113">
    <property type="entry name" value="PAC"/>
    <property type="match status" value="4"/>
</dbReference>
<dbReference type="SMART" id="SM00091">
    <property type="entry name" value="PAS"/>
    <property type="match status" value="3"/>
</dbReference>
<proteinExistence type="predicted"/>
<dbReference type="SMART" id="SM00086">
    <property type="entry name" value="PAC"/>
    <property type="match status" value="3"/>
</dbReference>
<dbReference type="AlphaFoldDB" id="A0A7D6CPV9"/>
<dbReference type="InterPro" id="IPR036097">
    <property type="entry name" value="HisK_dim/P_sf"/>
</dbReference>
<evidence type="ECO:0000259" key="9">
    <source>
        <dbReference type="PROSITE" id="PS50113"/>
    </source>
</evidence>
<dbReference type="NCBIfam" id="TIGR00229">
    <property type="entry name" value="sensory_box"/>
    <property type="match status" value="3"/>
</dbReference>
<evidence type="ECO:0000256" key="6">
    <source>
        <dbReference type="SAM" id="MobiDB-lite"/>
    </source>
</evidence>
<evidence type="ECO:0000256" key="4">
    <source>
        <dbReference type="ARBA" id="ARBA00022679"/>
    </source>
</evidence>
<name>A0A7D6CPV9_9EURY</name>
<dbReference type="GO" id="GO:0006355">
    <property type="term" value="P:regulation of DNA-templated transcription"/>
    <property type="evidence" value="ECO:0007669"/>
    <property type="project" value="InterPro"/>
</dbReference>
<feature type="domain" description="PAC" evidence="9">
    <location>
        <begin position="457"/>
        <end position="508"/>
    </location>
</feature>
<comment type="catalytic activity">
    <reaction evidence="1">
        <text>ATP + protein L-histidine = ADP + protein N-phospho-L-histidine.</text>
        <dbReference type="EC" id="2.7.13.3"/>
    </reaction>
</comment>
<dbReference type="FunFam" id="3.30.565.10:FF:000006">
    <property type="entry name" value="Sensor histidine kinase WalK"/>
    <property type="match status" value="1"/>
</dbReference>
<dbReference type="GeneID" id="56144933"/>
<dbReference type="Pfam" id="PF00989">
    <property type="entry name" value="PAS"/>
    <property type="match status" value="2"/>
</dbReference>
<keyword evidence="3" id="KW-0597">Phosphoprotein</keyword>
<evidence type="ECO:0000256" key="5">
    <source>
        <dbReference type="ARBA" id="ARBA00022777"/>
    </source>
</evidence>
<dbReference type="KEGG" id="nay:HYG81_16970"/>
<dbReference type="Pfam" id="PF08447">
    <property type="entry name" value="PAS_3"/>
    <property type="match status" value="1"/>
</dbReference>
<evidence type="ECO:0000259" key="8">
    <source>
        <dbReference type="PROSITE" id="PS50112"/>
    </source>
</evidence>
<dbReference type="InterPro" id="IPR003594">
    <property type="entry name" value="HATPase_dom"/>
</dbReference>
<feature type="domain" description="Histidine kinase" evidence="7">
    <location>
        <begin position="519"/>
        <end position="751"/>
    </location>
</feature>
<feature type="domain" description="PAS" evidence="8">
    <location>
        <begin position="157"/>
        <end position="204"/>
    </location>
</feature>
<dbReference type="CDD" id="cd00130">
    <property type="entry name" value="PAS"/>
    <property type="match status" value="3"/>
</dbReference>
<dbReference type="InterPro" id="IPR005467">
    <property type="entry name" value="His_kinase_dom"/>
</dbReference>
<feature type="region of interest" description="Disordered" evidence="6">
    <location>
        <begin position="733"/>
        <end position="755"/>
    </location>
</feature>
<keyword evidence="11" id="KW-1185">Reference proteome</keyword>
<dbReference type="InterPro" id="IPR000700">
    <property type="entry name" value="PAS-assoc_C"/>
</dbReference>
<evidence type="ECO:0000256" key="3">
    <source>
        <dbReference type="ARBA" id="ARBA00022553"/>
    </source>
</evidence>
<dbReference type="Gene3D" id="1.10.287.130">
    <property type="match status" value="1"/>
</dbReference>
<dbReference type="PANTHER" id="PTHR43304:SF1">
    <property type="entry name" value="PAC DOMAIN-CONTAINING PROTEIN"/>
    <property type="match status" value="1"/>
</dbReference>
<feature type="domain" description="PAS" evidence="8">
    <location>
        <begin position="385"/>
        <end position="430"/>
    </location>
</feature>
<evidence type="ECO:0000256" key="2">
    <source>
        <dbReference type="ARBA" id="ARBA00012438"/>
    </source>
</evidence>
<evidence type="ECO:0000313" key="10">
    <source>
        <dbReference type="EMBL" id="QLK25749.1"/>
    </source>
</evidence>
<dbReference type="SMART" id="SM00387">
    <property type="entry name" value="HATPase_c"/>
    <property type="match status" value="1"/>
</dbReference>
<feature type="domain" description="PAC" evidence="9">
    <location>
        <begin position="90"/>
        <end position="140"/>
    </location>
</feature>
<dbReference type="Pfam" id="PF02518">
    <property type="entry name" value="HATPase_c"/>
    <property type="match status" value="1"/>
</dbReference>
<evidence type="ECO:0000256" key="1">
    <source>
        <dbReference type="ARBA" id="ARBA00000085"/>
    </source>
</evidence>
<feature type="domain" description="PAC" evidence="9">
    <location>
        <begin position="337"/>
        <end position="388"/>
    </location>
</feature>
<dbReference type="InterPro" id="IPR035965">
    <property type="entry name" value="PAS-like_dom_sf"/>
</dbReference>
<dbReference type="SMART" id="SM00388">
    <property type="entry name" value="HisKA"/>
    <property type="match status" value="1"/>
</dbReference>
<feature type="domain" description="PAS" evidence="8">
    <location>
        <begin position="21"/>
        <end position="90"/>
    </location>
</feature>
<dbReference type="InterPro" id="IPR004358">
    <property type="entry name" value="Sig_transdc_His_kin-like_C"/>
</dbReference>
<dbReference type="InterPro" id="IPR003661">
    <property type="entry name" value="HisK_dim/P_dom"/>
</dbReference>
<dbReference type="RefSeq" id="WP_180840933.1">
    <property type="nucleotide sequence ID" value="NZ_CP059154.1"/>
</dbReference>
<dbReference type="InterPro" id="IPR036890">
    <property type="entry name" value="HATPase_C_sf"/>
</dbReference>
<accession>A0A7D6CPV9</accession>
<dbReference type="PRINTS" id="PR00344">
    <property type="entry name" value="BCTRLSENSOR"/>
</dbReference>
<dbReference type="Gene3D" id="3.30.565.10">
    <property type="entry name" value="Histidine kinase-like ATPase, C-terminal domain"/>
    <property type="match status" value="1"/>
</dbReference>
<keyword evidence="4" id="KW-0808">Transferase</keyword>
<dbReference type="EC" id="2.7.13.3" evidence="2"/>